<evidence type="ECO:0000256" key="11">
    <source>
        <dbReference type="PIRSR" id="PIRSR001199-2"/>
    </source>
</evidence>
<dbReference type="PROSITE" id="PS51864">
    <property type="entry name" value="ASTACIN"/>
    <property type="match status" value="1"/>
</dbReference>
<feature type="domain" description="CUB" evidence="15">
    <location>
        <begin position="334"/>
        <end position="445"/>
    </location>
</feature>
<evidence type="ECO:0000259" key="15">
    <source>
        <dbReference type="PROSITE" id="PS01180"/>
    </source>
</evidence>
<keyword evidence="5" id="KW-0677">Repeat</keyword>
<dbReference type="Pfam" id="PF07645">
    <property type="entry name" value="EGF_CA"/>
    <property type="match status" value="1"/>
</dbReference>
<dbReference type="Gene3D" id="2.60.120.290">
    <property type="entry name" value="Spermadhesin, CUB domain"/>
    <property type="match status" value="3"/>
</dbReference>
<feature type="domain" description="EGF-like" evidence="16">
    <location>
        <begin position="589"/>
        <end position="625"/>
    </location>
</feature>
<feature type="binding site" evidence="11 13">
    <location>
        <position position="183"/>
    </location>
    <ligand>
        <name>Zn(2+)</name>
        <dbReference type="ChEBI" id="CHEBI:29105"/>
        <note>catalytic</note>
    </ligand>
</feature>
<evidence type="ECO:0000256" key="14">
    <source>
        <dbReference type="RuleBase" id="RU361183"/>
    </source>
</evidence>
<keyword evidence="1 12" id="KW-0245">EGF-like domain</keyword>
<keyword evidence="6 13" id="KW-0378">Hydrolase</keyword>
<evidence type="ECO:0000256" key="1">
    <source>
        <dbReference type="ARBA" id="ARBA00022536"/>
    </source>
</evidence>
<dbReference type="SMART" id="SM00235">
    <property type="entry name" value="ZnMc"/>
    <property type="match status" value="1"/>
</dbReference>
<dbReference type="InterPro" id="IPR035914">
    <property type="entry name" value="Sperma_CUB_dom_sf"/>
</dbReference>
<keyword evidence="3 11" id="KW-0479">Metal-binding</keyword>
<dbReference type="InterPro" id="IPR015446">
    <property type="entry name" value="BMP_1/tolloid-like"/>
</dbReference>
<dbReference type="FunFam" id="2.60.120.290:FF:000013">
    <property type="entry name" value="Membrane frizzled-related protein"/>
    <property type="match status" value="1"/>
</dbReference>
<proteinExistence type="predicted"/>
<dbReference type="InterPro" id="IPR000859">
    <property type="entry name" value="CUB_dom"/>
</dbReference>
<keyword evidence="4 14" id="KW-0732">Signal</keyword>
<keyword evidence="2 13" id="KW-0645">Protease</keyword>
<evidence type="ECO:0000256" key="12">
    <source>
        <dbReference type="PROSITE-ProRule" id="PRU00076"/>
    </source>
</evidence>
<keyword evidence="8 13" id="KW-0482">Metalloprotease</keyword>
<feature type="binding site" evidence="11 13">
    <location>
        <position position="189"/>
    </location>
    <ligand>
        <name>Zn(2+)</name>
        <dbReference type="ChEBI" id="CHEBI:29105"/>
        <note>catalytic</note>
    </ligand>
</feature>
<dbReference type="SUPFAM" id="SSF57196">
    <property type="entry name" value="EGF/Laminin"/>
    <property type="match status" value="1"/>
</dbReference>
<dbReference type="RefSeq" id="XP_013385281.1">
    <property type="nucleotide sequence ID" value="XM_013529827.2"/>
</dbReference>
<dbReference type="Gene3D" id="3.40.390.10">
    <property type="entry name" value="Collagenase (Catalytic Domain)"/>
    <property type="match status" value="2"/>
</dbReference>
<evidence type="ECO:0000259" key="17">
    <source>
        <dbReference type="PROSITE" id="PS51864"/>
    </source>
</evidence>
<dbReference type="InterPro" id="IPR000152">
    <property type="entry name" value="EGF-type_Asp/Asn_hydroxyl_site"/>
</dbReference>
<gene>
    <name evidence="19" type="primary">LOC106155148</name>
</gene>
<protein>
    <recommendedName>
        <fullName evidence="14">Metalloendopeptidase</fullName>
        <ecNumber evidence="14">3.4.24.-</ecNumber>
    </recommendedName>
</protein>
<evidence type="ECO:0000256" key="6">
    <source>
        <dbReference type="ARBA" id="ARBA00022801"/>
    </source>
</evidence>
<dbReference type="PROSITE" id="PS00010">
    <property type="entry name" value="ASX_HYDROXYL"/>
    <property type="match status" value="1"/>
</dbReference>
<dbReference type="InterPro" id="IPR001881">
    <property type="entry name" value="EGF-like_Ca-bd_dom"/>
</dbReference>
<dbReference type="PROSITE" id="PS01187">
    <property type="entry name" value="EGF_CA"/>
    <property type="match status" value="1"/>
</dbReference>
<dbReference type="PROSITE" id="PS01180">
    <property type="entry name" value="CUB"/>
    <property type="match status" value="3"/>
</dbReference>
<dbReference type="PANTHER" id="PTHR10127:SF850">
    <property type="entry name" value="METALLOENDOPEPTIDASE"/>
    <property type="match status" value="1"/>
</dbReference>
<reference evidence="19" key="1">
    <citation type="submission" date="2025-08" db="UniProtKB">
        <authorList>
            <consortium name="RefSeq"/>
        </authorList>
    </citation>
    <scope>IDENTIFICATION</scope>
    <source>
        <tissue evidence="19">Gonads</tissue>
    </source>
</reference>
<feature type="signal peptide" evidence="14">
    <location>
        <begin position="1"/>
        <end position="24"/>
    </location>
</feature>
<dbReference type="GO" id="GO:0004222">
    <property type="term" value="F:metalloendopeptidase activity"/>
    <property type="evidence" value="ECO:0007669"/>
    <property type="project" value="UniProtKB-UniRule"/>
</dbReference>
<evidence type="ECO:0000256" key="4">
    <source>
        <dbReference type="ARBA" id="ARBA00022729"/>
    </source>
</evidence>
<feature type="disulfide bond" evidence="13">
    <location>
        <begin position="151"/>
        <end position="152"/>
    </location>
</feature>
<feature type="binding site" evidence="11 13">
    <location>
        <position position="179"/>
    </location>
    <ligand>
        <name>Zn(2+)</name>
        <dbReference type="ChEBI" id="CHEBI:29105"/>
        <note>catalytic</note>
    </ligand>
</feature>
<evidence type="ECO:0000256" key="7">
    <source>
        <dbReference type="ARBA" id="ARBA00022833"/>
    </source>
</evidence>
<dbReference type="OrthoDB" id="291007at2759"/>
<dbReference type="SUPFAM" id="SSF49854">
    <property type="entry name" value="Spermadhesin, CUB domain"/>
    <property type="match status" value="3"/>
</dbReference>
<dbReference type="GO" id="GO:0008270">
    <property type="term" value="F:zinc ion binding"/>
    <property type="evidence" value="ECO:0007669"/>
    <property type="project" value="UniProtKB-UniRule"/>
</dbReference>
<dbReference type="SMART" id="SM00181">
    <property type="entry name" value="EGF"/>
    <property type="match status" value="1"/>
</dbReference>
<dbReference type="PANTHER" id="PTHR10127">
    <property type="entry name" value="DISCOIDIN, CUB, EGF, LAMININ , AND ZINC METALLOPROTEASE DOMAIN CONTAINING"/>
    <property type="match status" value="1"/>
</dbReference>
<keyword evidence="9 13" id="KW-1015">Disulfide bond</keyword>
<dbReference type="EC" id="3.4.24.-" evidence="14"/>
<dbReference type="InterPro" id="IPR018097">
    <property type="entry name" value="EGF_Ca-bd_CS"/>
</dbReference>
<feature type="domain" description="CUB" evidence="15">
    <location>
        <begin position="708"/>
        <end position="865"/>
    </location>
</feature>
<dbReference type="AlphaFoldDB" id="A0A1S3HII3"/>
<accession>A0A1S3HII3</accession>
<dbReference type="FunFam" id="2.60.120.290:FF:000068">
    <property type="entry name" value="Metalloendopeptidase"/>
    <property type="match status" value="1"/>
</dbReference>
<dbReference type="InterPro" id="IPR001506">
    <property type="entry name" value="Peptidase_M12A"/>
</dbReference>
<feature type="disulfide bond" evidence="13">
    <location>
        <begin position="149"/>
        <end position="171"/>
    </location>
</feature>
<keyword evidence="7 11" id="KW-0862">Zinc</keyword>
<sequence>MCALRISLLSGCFFIIFSLPATRGEPMKIRKHVVDGSSKLPNAENDRYQLTGRDEQDIVKLIQKDGYMLYEKIQHDKNKLLPRCRRAVTALPERLWPNATVPFVVGPNITAVMLATIHQAMAHWEESTCIRFVKRTTQKDYIEFAPGSCGCCSFVGRRGNGRQYVTLSPHCTYYGVVIHELGHVIGFWHEHSRPDRDQYITIVKDNIEISKQDNFQKKSIFEIDSLGQPYDYYSIMHYKEAKPDRDQYITIVKDNIEISKQDNFQKKSIFEIDSLGQPYDYYSIMHYKEKTFSKNGKVTIETIQPNIQIGQRVALSPGDIMQASLLYNCPRPSCDKVFNTSYGKFSTPNYPIKYYKDHQCTWVIHSIPGHIVHLEFSSFSLETSMNCTFDYIEVREGTSEHGALIGRLCGEGSTGIIHSSVGLWIRFHSDATVSLKGMEAEFRLIKSLEQADTGSGDGSGGHFEELQRSLYIADCDQDLTHHRGGVSSPLVPVRFTGVVRCAWRIGGGANATRVKVSLLRRTLSKTSRCLGNIYVLTENSKQRTGEFDRYKRVRYNCANTSSLVLNTSKVVIHWSSDVHDAVHMAYIVDYDECAAQSHKCAHDCINTMSGYHCACHRGYILTNGQECLPKLVQFSDTCNSTLTSIRGRVRSSTEPYGTCDWYIKQEAKQRIMFSFSKFNIPSSANCSNTYVEVLAGEGKDLTSKGRYCGTELPSAITTVSGKMVIRLHMTPQKGVRMPYFSARYIVYNKQESFCYKRLTGKGLITSPNFPKTYPHNYVCIWRITVKSKHRIKLKFDTMDIENTKNCEFDYVEIHDGRHRISPLLGRYCGKKIPRKILSTGRHLWLMFITDESGAGRGFQLHYSPEAIMPNATGKIN</sequence>
<dbReference type="SMART" id="SM00042">
    <property type="entry name" value="CUB"/>
    <property type="match status" value="3"/>
</dbReference>
<dbReference type="InterPro" id="IPR006026">
    <property type="entry name" value="Peptidase_Metallo"/>
</dbReference>
<evidence type="ECO:0000256" key="8">
    <source>
        <dbReference type="ARBA" id="ARBA00023049"/>
    </source>
</evidence>
<organism evidence="18 19">
    <name type="scientific">Lingula anatina</name>
    <name type="common">Brachiopod</name>
    <name type="synonym">Lingula unguis</name>
    <dbReference type="NCBI Taxonomy" id="7574"/>
    <lineage>
        <taxon>Eukaryota</taxon>
        <taxon>Metazoa</taxon>
        <taxon>Spiralia</taxon>
        <taxon>Lophotrochozoa</taxon>
        <taxon>Brachiopoda</taxon>
        <taxon>Linguliformea</taxon>
        <taxon>Lingulata</taxon>
        <taxon>Lingulida</taxon>
        <taxon>Linguloidea</taxon>
        <taxon>Lingulidae</taxon>
        <taxon>Lingula</taxon>
    </lineage>
</organism>
<dbReference type="InterPro" id="IPR024079">
    <property type="entry name" value="MetalloPept_cat_dom_sf"/>
</dbReference>
<evidence type="ECO:0000256" key="9">
    <source>
        <dbReference type="ARBA" id="ARBA00023157"/>
    </source>
</evidence>
<dbReference type="PIRSF" id="PIRSF001199">
    <property type="entry name" value="BMP_1/tolloid-like"/>
    <property type="match status" value="1"/>
</dbReference>
<feature type="domain" description="CUB" evidence="15">
    <location>
        <begin position="638"/>
        <end position="707"/>
    </location>
</feature>
<evidence type="ECO:0000259" key="16">
    <source>
        <dbReference type="PROSITE" id="PS50026"/>
    </source>
</evidence>
<evidence type="ECO:0000256" key="5">
    <source>
        <dbReference type="ARBA" id="ARBA00022737"/>
    </source>
</evidence>
<evidence type="ECO:0000313" key="18">
    <source>
        <dbReference type="Proteomes" id="UP000085678"/>
    </source>
</evidence>
<dbReference type="Proteomes" id="UP000085678">
    <property type="component" value="Unplaced"/>
</dbReference>
<dbReference type="Gene3D" id="2.10.25.10">
    <property type="entry name" value="Laminin"/>
    <property type="match status" value="1"/>
</dbReference>
<dbReference type="InterPro" id="IPR000742">
    <property type="entry name" value="EGF"/>
</dbReference>
<dbReference type="PRINTS" id="PR00480">
    <property type="entry name" value="ASTACIN"/>
</dbReference>
<dbReference type="InterPro" id="IPR049883">
    <property type="entry name" value="NOTCH1_EGF-like"/>
</dbReference>
<feature type="active site" evidence="10 13">
    <location>
        <position position="180"/>
    </location>
</feature>
<feature type="chain" id="PRO_5010006955" description="Metalloendopeptidase" evidence="14">
    <location>
        <begin position="25"/>
        <end position="876"/>
    </location>
</feature>
<dbReference type="Pfam" id="PF01400">
    <property type="entry name" value="Astacin"/>
    <property type="match status" value="2"/>
</dbReference>
<keyword evidence="18" id="KW-1185">Reference proteome</keyword>
<dbReference type="CDD" id="cd00041">
    <property type="entry name" value="CUB"/>
    <property type="match status" value="3"/>
</dbReference>
<evidence type="ECO:0000256" key="3">
    <source>
        <dbReference type="ARBA" id="ARBA00022723"/>
    </source>
</evidence>
<dbReference type="GO" id="GO:0005509">
    <property type="term" value="F:calcium ion binding"/>
    <property type="evidence" value="ECO:0007669"/>
    <property type="project" value="InterPro"/>
</dbReference>
<feature type="domain" description="Peptidase M12A" evidence="17">
    <location>
        <begin position="86"/>
        <end position="330"/>
    </location>
</feature>
<dbReference type="GeneID" id="106155148"/>
<dbReference type="SMART" id="SM00179">
    <property type="entry name" value="EGF_CA"/>
    <property type="match status" value="1"/>
</dbReference>
<evidence type="ECO:0000256" key="2">
    <source>
        <dbReference type="ARBA" id="ARBA00022670"/>
    </source>
</evidence>
<evidence type="ECO:0000256" key="10">
    <source>
        <dbReference type="PIRSR" id="PIRSR001199-1"/>
    </source>
</evidence>
<dbReference type="InParanoid" id="A0A1S3HII3"/>
<comment type="cofactor">
    <cofactor evidence="13 14">
        <name>Zn(2+)</name>
        <dbReference type="ChEBI" id="CHEBI:29105"/>
    </cofactor>
    <text evidence="13 14">Binds 1 zinc ion per subunit.</text>
</comment>
<dbReference type="PROSITE" id="PS50026">
    <property type="entry name" value="EGF_3"/>
    <property type="match status" value="1"/>
</dbReference>
<comment type="caution">
    <text evidence="12">Lacks conserved residue(s) required for the propagation of feature annotation.</text>
</comment>
<name>A0A1S3HII3_LINAN</name>
<evidence type="ECO:0000313" key="19">
    <source>
        <dbReference type="RefSeq" id="XP_013385281.1"/>
    </source>
</evidence>
<dbReference type="KEGG" id="lak:106155148"/>
<dbReference type="CDD" id="cd00054">
    <property type="entry name" value="EGF_CA"/>
    <property type="match status" value="1"/>
</dbReference>
<dbReference type="GO" id="GO:0006508">
    <property type="term" value="P:proteolysis"/>
    <property type="evidence" value="ECO:0007669"/>
    <property type="project" value="UniProtKB-KW"/>
</dbReference>
<evidence type="ECO:0000256" key="13">
    <source>
        <dbReference type="PROSITE-ProRule" id="PRU01211"/>
    </source>
</evidence>
<dbReference type="SUPFAM" id="SSF55486">
    <property type="entry name" value="Metalloproteases ('zincins'), catalytic domain"/>
    <property type="match status" value="2"/>
</dbReference>
<dbReference type="Pfam" id="PF00431">
    <property type="entry name" value="CUB"/>
    <property type="match status" value="3"/>
</dbReference>